<sequence length="903" mass="101918">MAFSPPPLPNHLPAIGLTGDSPNQTDLTLDDPVQPPYQARPDDYITSDVPQQPMVNSRRPRHREPASQHTSSPLQQPESLAIDPNDGGVQQYDTIIESSIITCSFCNSAWKENLLLFSCPELFSVIHDAATELPEDTWEQHEALNVASRIIDTFRVGDDASIRACHDIAAEYLGDKIDSAEVYQSPLDRRPTIYAVASYSRDIYFKWLKEIYPYGWERVKAKVKSGQFQPIVGSWVEHDTNLPCGESLVRQFLYGQRFFEAEFGFRSTTSWLPDTFDFSCQMPQICRLAGMTSFLTQKPCFNSVNDFPHTTFNCISNHKSLDQDNTALLAFGKGDGGGGPTWQHLERLRRLRGMADTMGVVPRVHTGASADHFFERLQKKGSSLAKTKAHNRKSEILLHDLEFLATIASIENQDFVYPKKELDEMWHGVMLCQFHDCLPGTAIEMCYQDSDTIKRFMKESIAQPGRFSKPRTKRSASDTLETSSVETAVGLNTLSWPRKEWVTLPNNEVALANGEGLLLTLEPFQTTAKHPRRVTVQEASPGILENDHLRVRVEEGSITSIYDRRARREALSGKANHYTMFDDKPVYWQAWDVEVYHLETRQELTNSTCTIVEDTNHRVSIVTETAISELSSIKTTISLSAVVDDDQPSLIECTADVEWHETMKFLKVEFPVLVKNTEASYETQYGIIKRPTHYNTSWDMAKFEVCCHKFADLSEYNYGVSILNDSKYGFSTVGDVMRLSLLRSPKAPDGNADMGHHRIRWAIMPHQGSLSAQTVRAAFNFNNLIRLVGAPAVTKDKAHSSFPISLSGDDNLVLDWVKRGEDDEDVFQDNLPKRKGKSIIVRVYDSLGGRSRGTVSTRYDIAEVWKTNILEDKIEEITSTNGSFDVELGPFEVATYRIQLSTM</sequence>
<keyword evidence="5" id="KW-0378">Hydrolase</keyword>
<evidence type="ECO:0000313" key="11">
    <source>
        <dbReference type="EMBL" id="KEY66376.1"/>
    </source>
</evidence>
<evidence type="ECO:0000256" key="5">
    <source>
        <dbReference type="ARBA" id="ARBA00022801"/>
    </source>
</evidence>
<evidence type="ECO:0000313" key="12">
    <source>
        <dbReference type="Proteomes" id="UP000028045"/>
    </source>
</evidence>
<dbReference type="Gene3D" id="1.20.1270.50">
    <property type="entry name" value="Glycoside hydrolase family 38, central domain"/>
    <property type="match status" value="1"/>
</dbReference>
<evidence type="ECO:0000256" key="4">
    <source>
        <dbReference type="ARBA" id="ARBA00022723"/>
    </source>
</evidence>
<keyword evidence="4" id="KW-0479">Metal-binding</keyword>
<reference evidence="11 12" key="1">
    <citation type="journal article" date="2014" name="BMC Genomics">
        <title>Comparative genome sequencing reveals chemotype-specific gene clusters in the toxigenic black mold Stachybotrys.</title>
        <authorList>
            <person name="Semeiks J."/>
            <person name="Borek D."/>
            <person name="Otwinowski Z."/>
            <person name="Grishin N.V."/>
        </authorList>
    </citation>
    <scope>NUCLEOTIDE SEQUENCE [LARGE SCALE GENOMIC DNA]</scope>
    <source>
        <strain evidence="12">CBS 109288 / IBT 7711</strain>
    </source>
</reference>
<feature type="compositionally biased region" description="Pro residues" evidence="9">
    <location>
        <begin position="1"/>
        <end position="10"/>
    </location>
</feature>
<dbReference type="SUPFAM" id="SSF74650">
    <property type="entry name" value="Galactose mutarotase-like"/>
    <property type="match status" value="1"/>
</dbReference>
<comment type="similarity">
    <text evidence="2">Belongs to the glycosyl hydrolase 38 family.</text>
</comment>
<dbReference type="PANTHER" id="PTHR46017:SF1">
    <property type="entry name" value="ALPHA-MANNOSIDASE 2C1"/>
    <property type="match status" value="1"/>
</dbReference>
<evidence type="ECO:0000256" key="6">
    <source>
        <dbReference type="ARBA" id="ARBA00023295"/>
    </source>
</evidence>
<dbReference type="GO" id="GO:0004559">
    <property type="term" value="F:alpha-mannosidase activity"/>
    <property type="evidence" value="ECO:0007669"/>
    <property type="project" value="UniProtKB-EC"/>
</dbReference>
<dbReference type="EMBL" id="KL648659">
    <property type="protein sequence ID" value="KEY66376.1"/>
    <property type="molecule type" value="Genomic_DNA"/>
</dbReference>
<dbReference type="InterPro" id="IPR027291">
    <property type="entry name" value="Glyco_hydro_38_N_sf"/>
</dbReference>
<dbReference type="InterPro" id="IPR041147">
    <property type="entry name" value="GH38_C"/>
</dbReference>
<evidence type="ECO:0000256" key="2">
    <source>
        <dbReference type="ARBA" id="ARBA00009792"/>
    </source>
</evidence>
<feature type="compositionally biased region" description="Polar residues" evidence="9">
    <location>
        <begin position="67"/>
        <end position="78"/>
    </location>
</feature>
<dbReference type="InterPro" id="IPR011330">
    <property type="entry name" value="Glyco_hydro/deAcase_b/a-brl"/>
</dbReference>
<dbReference type="GO" id="GO:0030246">
    <property type="term" value="F:carbohydrate binding"/>
    <property type="evidence" value="ECO:0007669"/>
    <property type="project" value="InterPro"/>
</dbReference>
<dbReference type="FunFam" id="1.20.1270.50:FF:000004">
    <property type="entry name" value="alpha-mannosidase 2C1 isoform X1"/>
    <property type="match status" value="1"/>
</dbReference>
<dbReference type="Pfam" id="PF17677">
    <property type="entry name" value="Glyco_hydro38C2"/>
    <property type="match status" value="1"/>
</dbReference>
<feature type="region of interest" description="Disordered" evidence="9">
    <location>
        <begin position="1"/>
        <end position="86"/>
    </location>
</feature>
<dbReference type="FunFam" id="2.70.98.30:FF:000001">
    <property type="entry name" value="alpha-mannosidase 2C1 isoform X2"/>
    <property type="match status" value="1"/>
</dbReference>
<evidence type="ECO:0000256" key="7">
    <source>
        <dbReference type="ARBA" id="ARBA00054985"/>
    </source>
</evidence>
<dbReference type="InterPro" id="IPR037094">
    <property type="entry name" value="Glyco_hydro_38_cen_sf"/>
</dbReference>
<dbReference type="Gene3D" id="2.70.98.30">
    <property type="entry name" value="Golgi alpha-mannosidase II, domain 4"/>
    <property type="match status" value="1"/>
</dbReference>
<dbReference type="Gene3D" id="3.20.110.10">
    <property type="entry name" value="Glycoside hydrolase 38, N terminal domain"/>
    <property type="match status" value="1"/>
</dbReference>
<dbReference type="SUPFAM" id="SSF88688">
    <property type="entry name" value="Families 57/38 glycoside transferase middle domain"/>
    <property type="match status" value="1"/>
</dbReference>
<dbReference type="GO" id="GO:0000329">
    <property type="term" value="C:fungal-type vacuole membrane"/>
    <property type="evidence" value="ECO:0007669"/>
    <property type="project" value="TreeGrafter"/>
</dbReference>
<evidence type="ECO:0000256" key="9">
    <source>
        <dbReference type="SAM" id="MobiDB-lite"/>
    </source>
</evidence>
<name>A0A084AM47_STACB</name>
<dbReference type="InterPro" id="IPR011682">
    <property type="entry name" value="Glyco_hydro_38_C"/>
</dbReference>
<keyword evidence="12" id="KW-1185">Reference proteome</keyword>
<dbReference type="Proteomes" id="UP000028045">
    <property type="component" value="Unassembled WGS sequence"/>
</dbReference>
<organism evidence="11 12">
    <name type="scientific">Stachybotrys chartarum (strain CBS 109288 / IBT 7711)</name>
    <name type="common">Toxic black mold</name>
    <name type="synonym">Stilbospora chartarum</name>
    <dbReference type="NCBI Taxonomy" id="1280523"/>
    <lineage>
        <taxon>Eukaryota</taxon>
        <taxon>Fungi</taxon>
        <taxon>Dikarya</taxon>
        <taxon>Ascomycota</taxon>
        <taxon>Pezizomycotina</taxon>
        <taxon>Sordariomycetes</taxon>
        <taxon>Hypocreomycetidae</taxon>
        <taxon>Hypocreales</taxon>
        <taxon>Stachybotryaceae</taxon>
        <taxon>Stachybotrys</taxon>
    </lineage>
</organism>
<evidence type="ECO:0000259" key="10">
    <source>
        <dbReference type="SMART" id="SM00872"/>
    </source>
</evidence>
<dbReference type="SMART" id="SM00872">
    <property type="entry name" value="Alpha-mann_mid"/>
    <property type="match status" value="1"/>
</dbReference>
<dbReference type="EC" id="3.2.1.24" evidence="3"/>
<keyword evidence="6" id="KW-0326">Glycosidase</keyword>
<evidence type="ECO:0000256" key="3">
    <source>
        <dbReference type="ARBA" id="ARBA00012752"/>
    </source>
</evidence>
<dbReference type="GO" id="GO:0009313">
    <property type="term" value="P:oligosaccharide catabolic process"/>
    <property type="evidence" value="ECO:0007669"/>
    <property type="project" value="TreeGrafter"/>
</dbReference>
<dbReference type="InterPro" id="IPR011013">
    <property type="entry name" value="Gal_mutarotase_sf_dom"/>
</dbReference>
<gene>
    <name evidence="11" type="ORF">S7711_05809</name>
</gene>
<evidence type="ECO:0000256" key="1">
    <source>
        <dbReference type="ARBA" id="ARBA00000365"/>
    </source>
</evidence>
<dbReference type="Pfam" id="PF01074">
    <property type="entry name" value="Glyco_hydro_38N"/>
    <property type="match status" value="1"/>
</dbReference>
<comment type="catalytic activity">
    <reaction evidence="1">
        <text>Hydrolysis of terminal, non-reducing alpha-D-mannose residues in alpha-D-mannosides.</text>
        <dbReference type="EC" id="3.2.1.24"/>
    </reaction>
</comment>
<dbReference type="HOGENOM" id="CLU_003442_0_1_1"/>
<dbReference type="Pfam" id="PF09261">
    <property type="entry name" value="Alpha-mann_mid"/>
    <property type="match status" value="1"/>
</dbReference>
<dbReference type="AlphaFoldDB" id="A0A084AM47"/>
<dbReference type="InterPro" id="IPR015341">
    <property type="entry name" value="Glyco_hydro_38_cen"/>
</dbReference>
<feature type="domain" description="Glycoside hydrolase family 38 central" evidence="10">
    <location>
        <begin position="382"/>
        <end position="454"/>
    </location>
</feature>
<protein>
    <recommendedName>
        <fullName evidence="8">Alpha-mannosidase</fullName>
        <ecNumber evidence="3">3.2.1.24</ecNumber>
    </recommendedName>
</protein>
<dbReference type="PANTHER" id="PTHR46017">
    <property type="entry name" value="ALPHA-MANNOSIDASE 2C1"/>
    <property type="match status" value="1"/>
</dbReference>
<proteinExistence type="inferred from homology"/>
<comment type="function">
    <text evidence="7">Degrades free oligosaccharides in the vacuole.</text>
</comment>
<evidence type="ECO:0000256" key="8">
    <source>
        <dbReference type="ARBA" id="ARBA00071615"/>
    </source>
</evidence>
<dbReference type="InterPro" id="IPR000602">
    <property type="entry name" value="Glyco_hydro_38_N"/>
</dbReference>
<dbReference type="SUPFAM" id="SSF88713">
    <property type="entry name" value="Glycoside hydrolase/deacetylase"/>
    <property type="match status" value="1"/>
</dbReference>
<dbReference type="InterPro" id="IPR028995">
    <property type="entry name" value="Glyco_hydro_57/38_cen_sf"/>
</dbReference>
<dbReference type="GO" id="GO:0046872">
    <property type="term" value="F:metal ion binding"/>
    <property type="evidence" value="ECO:0007669"/>
    <property type="project" value="UniProtKB-KW"/>
</dbReference>
<dbReference type="GO" id="GO:0006013">
    <property type="term" value="P:mannose metabolic process"/>
    <property type="evidence" value="ECO:0007669"/>
    <property type="project" value="InterPro"/>
</dbReference>
<dbReference type="Pfam" id="PF07748">
    <property type="entry name" value="Glyco_hydro_38C"/>
    <property type="match status" value="1"/>
</dbReference>
<accession>A0A084AM47</accession>